<comment type="caution">
    <text evidence="1">The sequence shown here is derived from an EMBL/GenBank/DDBJ whole genome shotgun (WGS) entry which is preliminary data.</text>
</comment>
<gene>
    <name evidence="1" type="ORF">LCGC14_1980380</name>
</gene>
<dbReference type="EMBL" id="LAZR01022149">
    <property type="protein sequence ID" value="KKL82874.1"/>
    <property type="molecule type" value="Genomic_DNA"/>
</dbReference>
<dbReference type="AlphaFoldDB" id="A0A0F9F922"/>
<name>A0A0F9F922_9ZZZZ</name>
<feature type="non-terminal residue" evidence="1">
    <location>
        <position position="1"/>
    </location>
</feature>
<organism evidence="1">
    <name type="scientific">marine sediment metagenome</name>
    <dbReference type="NCBI Taxonomy" id="412755"/>
    <lineage>
        <taxon>unclassified sequences</taxon>
        <taxon>metagenomes</taxon>
        <taxon>ecological metagenomes</taxon>
    </lineage>
</organism>
<reference evidence="1" key="1">
    <citation type="journal article" date="2015" name="Nature">
        <title>Complex archaea that bridge the gap between prokaryotes and eukaryotes.</title>
        <authorList>
            <person name="Spang A."/>
            <person name="Saw J.H."/>
            <person name="Jorgensen S.L."/>
            <person name="Zaremba-Niedzwiedzka K."/>
            <person name="Martijn J."/>
            <person name="Lind A.E."/>
            <person name="van Eijk R."/>
            <person name="Schleper C."/>
            <person name="Guy L."/>
            <person name="Ettema T.J."/>
        </authorList>
    </citation>
    <scope>NUCLEOTIDE SEQUENCE</scope>
</reference>
<protein>
    <submittedName>
        <fullName evidence="1">Uncharacterized protein</fullName>
    </submittedName>
</protein>
<proteinExistence type="predicted"/>
<accession>A0A0F9F922</accession>
<sequence>RSAYEKVKEFLDILKINAFEER</sequence>
<evidence type="ECO:0000313" key="1">
    <source>
        <dbReference type="EMBL" id="KKL82874.1"/>
    </source>
</evidence>